<dbReference type="AlphaFoldDB" id="A0A4Y2X9F3"/>
<gene>
    <name evidence="2" type="ORF">AVEN_42613_1</name>
</gene>
<evidence type="ECO:0000313" key="3">
    <source>
        <dbReference type="Proteomes" id="UP000499080"/>
    </source>
</evidence>
<feature type="compositionally biased region" description="Basic and acidic residues" evidence="1">
    <location>
        <begin position="80"/>
        <end position="91"/>
    </location>
</feature>
<evidence type="ECO:0000313" key="2">
    <source>
        <dbReference type="EMBL" id="GBO45826.1"/>
    </source>
</evidence>
<dbReference type="Proteomes" id="UP000499080">
    <property type="component" value="Unassembled WGS sequence"/>
</dbReference>
<keyword evidence="3" id="KW-1185">Reference proteome</keyword>
<proteinExistence type="predicted"/>
<dbReference type="EMBL" id="BGPR01073130">
    <property type="protein sequence ID" value="GBO45826.1"/>
    <property type="molecule type" value="Genomic_DNA"/>
</dbReference>
<feature type="region of interest" description="Disordered" evidence="1">
    <location>
        <begin position="68"/>
        <end position="102"/>
    </location>
</feature>
<comment type="caution">
    <text evidence="2">The sequence shown here is derived from an EMBL/GenBank/DDBJ whole genome shotgun (WGS) entry which is preliminary data.</text>
</comment>
<evidence type="ECO:0000256" key="1">
    <source>
        <dbReference type="SAM" id="MobiDB-lite"/>
    </source>
</evidence>
<reference evidence="2 3" key="1">
    <citation type="journal article" date="2019" name="Sci. Rep.">
        <title>Orb-weaving spider Araneus ventricosus genome elucidates the spidroin gene catalogue.</title>
        <authorList>
            <person name="Kono N."/>
            <person name="Nakamura H."/>
            <person name="Ohtoshi R."/>
            <person name="Moran D.A.P."/>
            <person name="Shinohara A."/>
            <person name="Yoshida Y."/>
            <person name="Fujiwara M."/>
            <person name="Mori M."/>
            <person name="Tomita M."/>
            <person name="Arakawa K."/>
        </authorList>
    </citation>
    <scope>NUCLEOTIDE SEQUENCE [LARGE SCALE GENOMIC DNA]</scope>
</reference>
<organism evidence="2 3">
    <name type="scientific">Araneus ventricosus</name>
    <name type="common">Orbweaver spider</name>
    <name type="synonym">Epeira ventricosa</name>
    <dbReference type="NCBI Taxonomy" id="182803"/>
    <lineage>
        <taxon>Eukaryota</taxon>
        <taxon>Metazoa</taxon>
        <taxon>Ecdysozoa</taxon>
        <taxon>Arthropoda</taxon>
        <taxon>Chelicerata</taxon>
        <taxon>Arachnida</taxon>
        <taxon>Araneae</taxon>
        <taxon>Araneomorphae</taxon>
        <taxon>Entelegynae</taxon>
        <taxon>Araneoidea</taxon>
        <taxon>Araneidae</taxon>
        <taxon>Araneus</taxon>
    </lineage>
</organism>
<accession>A0A4Y2X9F3</accession>
<name>A0A4Y2X9F3_ARAVE</name>
<protein>
    <submittedName>
        <fullName evidence="2">Uncharacterized protein</fullName>
    </submittedName>
</protein>
<sequence length="102" mass="11649">MWPFDISEDIKKYSTKISRLNGNIQECGVLNIGNSQTSTCNKFPPPIREQSFHKRAGLLISDVSFTPEQIRGSGYSKGTTKSDSDRKERNRSFGFVNRNRIY</sequence>